<evidence type="ECO:0000313" key="2">
    <source>
        <dbReference type="Proteomes" id="UP000288388"/>
    </source>
</evidence>
<dbReference type="EMBL" id="RYZS01000002">
    <property type="protein sequence ID" value="RVU92427.1"/>
    <property type="molecule type" value="Genomic_DNA"/>
</dbReference>
<dbReference type="Proteomes" id="UP000288388">
    <property type="component" value="Unassembled WGS sequence"/>
</dbReference>
<dbReference type="AlphaFoldDB" id="A0A2N8PTG0"/>
<dbReference type="RefSeq" id="WP_102873137.1">
    <property type="nucleotide sequence ID" value="NZ_JBPFKW010000285.1"/>
</dbReference>
<dbReference type="InterPro" id="IPR013432">
    <property type="entry name" value="Doc_partner"/>
</dbReference>
<organism evidence="1 2">
    <name type="scientific">Enterococcus avium</name>
    <name type="common">Streptococcus avium</name>
    <dbReference type="NCBI Taxonomy" id="33945"/>
    <lineage>
        <taxon>Bacteria</taxon>
        <taxon>Bacillati</taxon>
        <taxon>Bacillota</taxon>
        <taxon>Bacilli</taxon>
        <taxon>Lactobacillales</taxon>
        <taxon>Enterococcaceae</taxon>
        <taxon>Enterococcus</taxon>
    </lineage>
</organism>
<comment type="caution">
    <text evidence="1">The sequence shown here is derived from an EMBL/GenBank/DDBJ whole genome shotgun (WGS) entry which is preliminary data.</text>
</comment>
<gene>
    <name evidence="1" type="ORF">EK398_18040</name>
</gene>
<dbReference type="InterPro" id="IPR037914">
    <property type="entry name" value="SpoVT-AbrB_sf"/>
</dbReference>
<name>A0A2N8PTG0_ENTAV</name>
<protein>
    <submittedName>
        <fullName evidence="1">Addiction module antitoxin</fullName>
    </submittedName>
</protein>
<sequence length="80" mass="9198">MVIHERKLRKIGNTVGITLSKKFLESIGVNESDIVFVDEEKLKDAFVKKEVKEEQRDSLALLTAASVQKHNELYKKLVDR</sequence>
<evidence type="ECO:0000313" key="1">
    <source>
        <dbReference type="EMBL" id="RVU92427.1"/>
    </source>
</evidence>
<proteinExistence type="predicted"/>
<dbReference type="NCBIfam" id="TIGR02609">
    <property type="entry name" value="doc_partner"/>
    <property type="match status" value="1"/>
</dbReference>
<accession>A0A2N8PTG0</accession>
<reference evidence="1 2" key="1">
    <citation type="submission" date="2018-12" db="EMBL/GenBank/DDBJ databases">
        <title>A novel vanA-carrying plasmid in a clinical isolate of Enterococcus avium.</title>
        <authorList>
            <person name="Bernasconi O.J."/>
            <person name="Luzzaro F."/>
            <person name="Endimiani A."/>
        </authorList>
    </citation>
    <scope>NUCLEOTIDE SEQUENCE [LARGE SCALE GENOMIC DNA]</scope>
    <source>
        <strain evidence="1 2">LC0559/18</strain>
    </source>
</reference>
<dbReference type="Gene3D" id="2.10.260.10">
    <property type="match status" value="1"/>
</dbReference>
<dbReference type="SUPFAM" id="SSF89447">
    <property type="entry name" value="AbrB/MazE/MraZ-like"/>
    <property type="match status" value="1"/>
</dbReference>